<feature type="domain" description="UDP-N-acetylglucosamine 2-epimerase" evidence="1">
    <location>
        <begin position="24"/>
        <end position="361"/>
    </location>
</feature>
<dbReference type="PANTHER" id="PTHR43174">
    <property type="entry name" value="UDP-N-ACETYLGLUCOSAMINE 2-EPIMERASE"/>
    <property type="match status" value="1"/>
</dbReference>
<accession>A0A2H4VEV0</accession>
<dbReference type="Proteomes" id="UP000232806">
    <property type="component" value="Chromosome"/>
</dbReference>
<dbReference type="InterPro" id="IPR003331">
    <property type="entry name" value="UDP_GlcNAc_Epimerase_2_dom"/>
</dbReference>
<dbReference type="NCBIfam" id="TIGR00236">
    <property type="entry name" value="wecB"/>
    <property type="match status" value="1"/>
</dbReference>
<organism evidence="2 3">
    <name type="scientific">Methanobacterium subterraneum</name>
    <dbReference type="NCBI Taxonomy" id="59277"/>
    <lineage>
        <taxon>Archaea</taxon>
        <taxon>Methanobacteriati</taxon>
        <taxon>Methanobacteriota</taxon>
        <taxon>Methanomada group</taxon>
        <taxon>Methanobacteria</taxon>
        <taxon>Methanobacteriales</taxon>
        <taxon>Methanobacteriaceae</taxon>
        <taxon>Methanobacterium</taxon>
    </lineage>
</organism>
<dbReference type="Pfam" id="PF02350">
    <property type="entry name" value="Epimerase_2"/>
    <property type="match status" value="1"/>
</dbReference>
<evidence type="ECO:0000313" key="2">
    <source>
        <dbReference type="EMBL" id="AUB56625.1"/>
    </source>
</evidence>
<gene>
    <name evidence="2" type="ORF">BK007_11820</name>
</gene>
<dbReference type="RefSeq" id="WP_100906607.1">
    <property type="nucleotide sequence ID" value="NZ_CP017766.1"/>
</dbReference>
<dbReference type="AlphaFoldDB" id="A0A2H4VEV0"/>
<evidence type="ECO:0000259" key="1">
    <source>
        <dbReference type="Pfam" id="PF02350"/>
    </source>
</evidence>
<dbReference type="CDD" id="cd03786">
    <property type="entry name" value="GTB_UDP-GlcNAc_2-Epimerase"/>
    <property type="match status" value="1"/>
</dbReference>
<protein>
    <submittedName>
        <fullName evidence="2">UDP-N-acetylglucosamine 2-epimerase</fullName>
    </submittedName>
</protein>
<reference evidence="2 3" key="1">
    <citation type="submission" date="2016-10" db="EMBL/GenBank/DDBJ databases">
        <title>Comparative genomics between deep and shallow subseafloor isolates.</title>
        <authorList>
            <person name="Ishii S."/>
            <person name="Miller J.R."/>
            <person name="Sutton G."/>
            <person name="Suzuki S."/>
            <person name="Methe B."/>
            <person name="Inagaki F."/>
            <person name="Imachi H."/>
        </authorList>
    </citation>
    <scope>NUCLEOTIDE SEQUENCE [LARGE SCALE GENOMIC DNA]</scope>
    <source>
        <strain evidence="2 3">MO-MB1</strain>
    </source>
</reference>
<dbReference type="PANTHER" id="PTHR43174:SF1">
    <property type="entry name" value="UDP-N-ACETYLGLUCOSAMINE 2-EPIMERASE"/>
    <property type="match status" value="1"/>
</dbReference>
<dbReference type="EMBL" id="CP017766">
    <property type="protein sequence ID" value="AUB56625.1"/>
    <property type="molecule type" value="Genomic_DNA"/>
</dbReference>
<proteinExistence type="predicted"/>
<evidence type="ECO:0000313" key="3">
    <source>
        <dbReference type="Proteomes" id="UP000232806"/>
    </source>
</evidence>
<dbReference type="Gene3D" id="3.40.50.2000">
    <property type="entry name" value="Glycogen Phosphorylase B"/>
    <property type="match status" value="2"/>
</dbReference>
<dbReference type="OrthoDB" id="7018at2157"/>
<dbReference type="GeneID" id="35122303"/>
<sequence length="440" mass="48930">MKIAFIIGTRPEIIKMSPLIDEVDKRGIDYILIHTGQHYDHEMSQQFFLDLELSQPHYNIGVGSDSHGKQTAVMMEGIEKVLLSEKPDIVLVQGDTNAVLAGALVAAKLHIAVGHVEAGLRSYDKTMPEEINRMVADVCTNLFFVPTEETAINLLFEGISPANIFITGNTVVDACYRNLKIAGKTSQIMPQLELDGDILLLTLHRAENVDDRERLENIVEALLKVESLTIVFPVHPRTMKTLKEFGMFSQLEKAPHIKMIKPIGYLDFLILQSNSKLIMTDSGGIQEEAITLDIPCLTLRYNTERPETVQAGGNILVGSDTEKITEIVSMILGDEELYQRMKEAPNPYGDGTTSKQIVDAIQNAHDQGKLEIKPPESITGRQVKKLLLVDEPVTVAQFEEKNPKCIVNIVFNGDNTEYPRSDLLLNGKTIMVTQLSDPDL</sequence>
<dbReference type="SUPFAM" id="SSF53756">
    <property type="entry name" value="UDP-Glycosyltransferase/glycogen phosphorylase"/>
    <property type="match status" value="1"/>
</dbReference>
<dbReference type="InterPro" id="IPR029767">
    <property type="entry name" value="WecB-like"/>
</dbReference>
<name>A0A2H4VEV0_9EURY</name>